<dbReference type="Proteomes" id="UP001567538">
    <property type="component" value="Unassembled WGS sequence"/>
</dbReference>
<name>A0ABD1H8U5_SALDI</name>
<comment type="caution">
    <text evidence="2">The sequence shown here is derived from an EMBL/GenBank/DDBJ whole genome shotgun (WGS) entry which is preliminary data.</text>
</comment>
<sequence>MEKQKQKQQIQPPVEGSEKARKKKMPSPQELVTHYEKQGMATQEASLKVIGDLQGALLRMISANNKRDDSNSSPQVISAKLDAVHARLVQLETKLDSKPSYPQALALGVASASLWNGALELWNTVRRATSSDPSS</sequence>
<gene>
    <name evidence="2" type="ORF">AAHA92_19671</name>
</gene>
<evidence type="ECO:0000313" key="2">
    <source>
        <dbReference type="EMBL" id="KAL1551883.1"/>
    </source>
</evidence>
<dbReference type="AlphaFoldDB" id="A0ABD1H8U5"/>
<reference evidence="2 3" key="1">
    <citation type="submission" date="2024-06" db="EMBL/GenBank/DDBJ databases">
        <title>A chromosome level genome sequence of Diviner's sage (Salvia divinorum).</title>
        <authorList>
            <person name="Ford S.A."/>
            <person name="Ro D.-K."/>
            <person name="Ness R.W."/>
            <person name="Phillips M.A."/>
        </authorList>
    </citation>
    <scope>NUCLEOTIDE SEQUENCE [LARGE SCALE GENOMIC DNA]</scope>
    <source>
        <strain evidence="2">SAF-2024a</strain>
        <tissue evidence="2">Leaf</tissue>
    </source>
</reference>
<protein>
    <submittedName>
        <fullName evidence="2">Uncharacterized protein</fullName>
    </submittedName>
</protein>
<evidence type="ECO:0000313" key="3">
    <source>
        <dbReference type="Proteomes" id="UP001567538"/>
    </source>
</evidence>
<keyword evidence="3" id="KW-1185">Reference proteome</keyword>
<organism evidence="2 3">
    <name type="scientific">Salvia divinorum</name>
    <name type="common">Maria pastora</name>
    <name type="synonym">Diviner's sage</name>
    <dbReference type="NCBI Taxonomy" id="28513"/>
    <lineage>
        <taxon>Eukaryota</taxon>
        <taxon>Viridiplantae</taxon>
        <taxon>Streptophyta</taxon>
        <taxon>Embryophyta</taxon>
        <taxon>Tracheophyta</taxon>
        <taxon>Spermatophyta</taxon>
        <taxon>Magnoliopsida</taxon>
        <taxon>eudicotyledons</taxon>
        <taxon>Gunneridae</taxon>
        <taxon>Pentapetalae</taxon>
        <taxon>asterids</taxon>
        <taxon>lamiids</taxon>
        <taxon>Lamiales</taxon>
        <taxon>Lamiaceae</taxon>
        <taxon>Nepetoideae</taxon>
        <taxon>Mentheae</taxon>
        <taxon>Salviinae</taxon>
        <taxon>Salvia</taxon>
        <taxon>Salvia subgen. Calosphace</taxon>
    </lineage>
</organism>
<proteinExistence type="predicted"/>
<accession>A0ABD1H8U5</accession>
<evidence type="ECO:0000256" key="1">
    <source>
        <dbReference type="SAM" id="MobiDB-lite"/>
    </source>
</evidence>
<feature type="region of interest" description="Disordered" evidence="1">
    <location>
        <begin position="1"/>
        <end position="30"/>
    </location>
</feature>
<dbReference type="EMBL" id="JBEAFC010000007">
    <property type="protein sequence ID" value="KAL1551883.1"/>
    <property type="molecule type" value="Genomic_DNA"/>
</dbReference>